<protein>
    <submittedName>
        <fullName evidence="3">VanZ like family protein</fullName>
    </submittedName>
</protein>
<proteinExistence type="predicted"/>
<reference evidence="3 4" key="1">
    <citation type="submission" date="2018-01" db="EMBL/GenBank/DDBJ databases">
        <authorList>
            <person name="Gaut B.S."/>
            <person name="Morton B.R."/>
            <person name="Clegg M.T."/>
            <person name="Duvall M.R."/>
        </authorList>
    </citation>
    <scope>NUCLEOTIDE SEQUENCE [LARGE SCALE GENOMIC DNA]</scope>
    <source>
        <strain evidence="3">GP69</strain>
    </source>
</reference>
<feature type="transmembrane region" description="Helical" evidence="1">
    <location>
        <begin position="158"/>
        <end position="179"/>
    </location>
</feature>
<dbReference type="AlphaFoldDB" id="A0A2K4ZKU7"/>
<dbReference type="OrthoDB" id="9805025at2"/>
<keyword evidence="1" id="KW-1133">Transmembrane helix</keyword>
<sequence length="474" mass="53797">MRVSDLIYLASRYFKMGIVAALFIMFCIFTGYFLIYRKLLNGQKKIIWKKFLWYGILICYLCVVLGATLFSRGDYWYNSRIVPLFYSYKEAWIHFSDSAWRNIILNFCMFIPLGLWLPLGIKWLRSFWKMYLVGFGFSFLIECIQLFLKRGIFELDDIMGNTVGTMIGYGLSAMGLFFVSRKERKASNAVFVMLLQLPLLFTCAVFGMIFWKYNTQELGNNPYRYIETYDSARIHVTGNSAFRTEEPELAVYQVETLTVEAAKGKGEQIFEALGTSADASRTDVYDETIVMWSEAGNYSLWIDYQGGTLEFTSFDVLYPDDQVRPEPVAGADEAVIRNALCAIGIEVPEGADFSKSEPGTYRFDAVMTEADGAIVSGTLMCQYYGEEKGIGKISNSLITGTPYRTCAAISEQEAYEKIVHGEFAYMGDAFLEIQVESCSLAYSLDSKGYYQPNYAFACTINGEESQIMIPAVRN</sequence>
<evidence type="ECO:0000256" key="1">
    <source>
        <dbReference type="SAM" id="Phobius"/>
    </source>
</evidence>
<keyword evidence="1" id="KW-0812">Transmembrane</keyword>
<dbReference type="Proteomes" id="UP000236311">
    <property type="component" value="Unassembled WGS sequence"/>
</dbReference>
<keyword evidence="4" id="KW-1185">Reference proteome</keyword>
<dbReference type="PANTHER" id="PTHR36834:SF1">
    <property type="entry name" value="INTEGRAL MEMBRANE PROTEIN"/>
    <property type="match status" value="1"/>
</dbReference>
<accession>A0A2K4ZKU7</accession>
<keyword evidence="1" id="KW-0472">Membrane</keyword>
<feature type="transmembrane region" description="Helical" evidence="1">
    <location>
        <begin position="51"/>
        <end position="70"/>
    </location>
</feature>
<gene>
    <name evidence="3" type="ORF">AMURIS_03841</name>
</gene>
<dbReference type="InterPro" id="IPR006976">
    <property type="entry name" value="VanZ-like"/>
</dbReference>
<organism evidence="3 4">
    <name type="scientific">Acetatifactor muris</name>
    <dbReference type="NCBI Taxonomy" id="879566"/>
    <lineage>
        <taxon>Bacteria</taxon>
        <taxon>Bacillati</taxon>
        <taxon>Bacillota</taxon>
        <taxon>Clostridia</taxon>
        <taxon>Lachnospirales</taxon>
        <taxon>Lachnospiraceae</taxon>
        <taxon>Acetatifactor</taxon>
    </lineage>
</organism>
<dbReference type="InterPro" id="IPR053150">
    <property type="entry name" value="Teicoplanin_resist-assoc"/>
</dbReference>
<dbReference type="RefSeq" id="WP_103241106.1">
    <property type="nucleotide sequence ID" value="NZ_JANJZD010000024.1"/>
</dbReference>
<feature type="transmembrane region" description="Helical" evidence="1">
    <location>
        <begin position="191"/>
        <end position="211"/>
    </location>
</feature>
<evidence type="ECO:0000313" key="4">
    <source>
        <dbReference type="Proteomes" id="UP000236311"/>
    </source>
</evidence>
<evidence type="ECO:0000259" key="2">
    <source>
        <dbReference type="Pfam" id="PF04892"/>
    </source>
</evidence>
<evidence type="ECO:0000313" key="3">
    <source>
        <dbReference type="EMBL" id="SOY31107.1"/>
    </source>
</evidence>
<name>A0A2K4ZKU7_9FIRM</name>
<feature type="transmembrane region" description="Helical" evidence="1">
    <location>
        <begin position="131"/>
        <end position="152"/>
    </location>
</feature>
<feature type="transmembrane region" description="Helical" evidence="1">
    <location>
        <begin position="12"/>
        <end position="35"/>
    </location>
</feature>
<feature type="transmembrane region" description="Helical" evidence="1">
    <location>
        <begin position="99"/>
        <end position="119"/>
    </location>
</feature>
<dbReference type="Pfam" id="PF04892">
    <property type="entry name" value="VanZ"/>
    <property type="match status" value="1"/>
</dbReference>
<feature type="domain" description="VanZ-like" evidence="2">
    <location>
        <begin position="58"/>
        <end position="172"/>
    </location>
</feature>
<dbReference type="EMBL" id="OFSM01000021">
    <property type="protein sequence ID" value="SOY31107.1"/>
    <property type="molecule type" value="Genomic_DNA"/>
</dbReference>
<dbReference type="PANTHER" id="PTHR36834">
    <property type="entry name" value="MEMBRANE PROTEIN-RELATED"/>
    <property type="match status" value="1"/>
</dbReference>